<comment type="caution">
    <text evidence="1">The sequence shown here is derived from an EMBL/GenBank/DDBJ whole genome shotgun (WGS) entry which is preliminary data.</text>
</comment>
<sequence length="132" mass="15118">MMAKLEYTEVKIAEERLRSLFESHGLVFIEREITFVDRNVPAGDGFIDTLGLDEQLRPVIIEYKVNKEASADALVQALSYSYHIANDQEYYAKLFKQKLPKRKDIDFDNVRIVIVAPEFSRHVVDAAKAGQV</sequence>
<dbReference type="AlphaFoldDB" id="A0A7C5U4Q3"/>
<dbReference type="EMBL" id="DRXS01000230">
    <property type="protein sequence ID" value="HHR41030.1"/>
    <property type="molecule type" value="Genomic_DNA"/>
</dbReference>
<gene>
    <name evidence="1" type="ORF">ENM42_04275</name>
</gene>
<evidence type="ECO:0000313" key="1">
    <source>
        <dbReference type="EMBL" id="HHR41030.1"/>
    </source>
</evidence>
<name>A0A7C5U4Q3_CALS0</name>
<dbReference type="Gene3D" id="3.40.1350.10">
    <property type="match status" value="1"/>
</dbReference>
<organism evidence="1">
    <name type="scientific">Caldiarchaeum subterraneum</name>
    <dbReference type="NCBI Taxonomy" id="311458"/>
    <lineage>
        <taxon>Archaea</taxon>
        <taxon>Nitrososphaerota</taxon>
        <taxon>Candidatus Caldarchaeales</taxon>
        <taxon>Candidatus Caldarchaeaceae</taxon>
        <taxon>Candidatus Caldarchaeum</taxon>
    </lineage>
</organism>
<protein>
    <recommendedName>
        <fullName evidence="2">DUF91 domain-containing protein</fullName>
    </recommendedName>
</protein>
<dbReference type="InterPro" id="IPR011856">
    <property type="entry name" value="tRNA_endonuc-like_dom_sf"/>
</dbReference>
<accession>A0A7C5U4Q3</accession>
<reference evidence="1" key="1">
    <citation type="journal article" date="2020" name="mSystems">
        <title>Genome- and Community-Level Interaction Insights into Carbon Utilization and Element Cycling Functions of Hydrothermarchaeota in Hydrothermal Sediment.</title>
        <authorList>
            <person name="Zhou Z."/>
            <person name="Liu Y."/>
            <person name="Xu W."/>
            <person name="Pan J."/>
            <person name="Luo Z.H."/>
            <person name="Li M."/>
        </authorList>
    </citation>
    <scope>NUCLEOTIDE SEQUENCE [LARGE SCALE GENOMIC DNA]</scope>
    <source>
        <strain evidence="1">SpSt-1084</strain>
    </source>
</reference>
<proteinExistence type="predicted"/>
<evidence type="ECO:0008006" key="2">
    <source>
        <dbReference type="Google" id="ProtNLM"/>
    </source>
</evidence>
<dbReference type="GO" id="GO:0003676">
    <property type="term" value="F:nucleic acid binding"/>
    <property type="evidence" value="ECO:0007669"/>
    <property type="project" value="InterPro"/>
</dbReference>